<protein>
    <recommendedName>
        <fullName evidence="1">DUF4143 domain-containing protein</fullName>
    </recommendedName>
</protein>
<dbReference type="AlphaFoldDB" id="X1JEX2"/>
<evidence type="ECO:0000259" key="1">
    <source>
        <dbReference type="Pfam" id="PF13635"/>
    </source>
</evidence>
<evidence type="ECO:0000313" key="2">
    <source>
        <dbReference type="EMBL" id="GAH76889.1"/>
    </source>
</evidence>
<accession>X1JEX2</accession>
<dbReference type="PANTHER" id="PTHR33295">
    <property type="entry name" value="ATPASE"/>
    <property type="match status" value="1"/>
</dbReference>
<feature type="domain" description="DUF4143" evidence="1">
    <location>
        <begin position="47"/>
        <end position="185"/>
    </location>
</feature>
<dbReference type="EMBL" id="BARU01042938">
    <property type="protein sequence ID" value="GAH76889.1"/>
    <property type="molecule type" value="Genomic_DNA"/>
</dbReference>
<comment type="caution">
    <text evidence="2">The sequence shown here is derived from an EMBL/GenBank/DDBJ whole genome shotgun (WGS) entry which is preliminary data.</text>
</comment>
<dbReference type="PANTHER" id="PTHR33295:SF8">
    <property type="entry name" value="AAA+ ATPASE DOMAIN-CONTAINING PROTEIN"/>
    <property type="match status" value="1"/>
</dbReference>
<gene>
    <name evidence="2" type="ORF">S03H2_65854</name>
</gene>
<dbReference type="InterPro" id="IPR025420">
    <property type="entry name" value="DUF4143"/>
</dbReference>
<proteinExistence type="predicted"/>
<organism evidence="2">
    <name type="scientific">marine sediment metagenome</name>
    <dbReference type="NCBI Taxonomy" id="412755"/>
    <lineage>
        <taxon>unclassified sequences</taxon>
        <taxon>metagenomes</taxon>
        <taxon>ecological metagenomes</taxon>
    </lineage>
</organism>
<feature type="non-terminal residue" evidence="2">
    <location>
        <position position="1"/>
    </location>
</feature>
<reference evidence="2" key="1">
    <citation type="journal article" date="2014" name="Front. Microbiol.">
        <title>High frequency of phylogenetically diverse reductive dehalogenase-homologous genes in deep subseafloor sedimentary metagenomes.</title>
        <authorList>
            <person name="Kawai M."/>
            <person name="Futagami T."/>
            <person name="Toyoda A."/>
            <person name="Takaki Y."/>
            <person name="Nishi S."/>
            <person name="Hori S."/>
            <person name="Arai W."/>
            <person name="Tsubouchi T."/>
            <person name="Morono Y."/>
            <person name="Uchiyama I."/>
            <person name="Ito T."/>
            <person name="Fujiyama A."/>
            <person name="Inagaki F."/>
            <person name="Takami H."/>
        </authorList>
    </citation>
    <scope>NUCLEOTIDE SEQUENCE</scope>
    <source>
        <strain evidence="2">Expedition CK06-06</strain>
    </source>
</reference>
<dbReference type="Pfam" id="PF13635">
    <property type="entry name" value="DUF4143"/>
    <property type="match status" value="1"/>
</dbReference>
<feature type="non-terminal residue" evidence="2">
    <location>
        <position position="200"/>
    </location>
</feature>
<sequence>NDIYTLDKKSRLVKLFDEYMGIGGFPEVISTGYKPLLQEYFKNIIYRDIVVRYKVRHGAGLREIANFLISNIGNILSLKKISDMTGIKNLSTVKNYLKYLRNSFLFYFVSLYSYSIKQQIYNPDKVYICDLGIYNEMSFRFSENKGKILENIVFLELIKKGRQLFYGLSREYGEVDFIICKNNRVDRLIQCCYDISSETA</sequence>
<name>X1JEX2_9ZZZZ</name>